<feature type="binding site" evidence="7">
    <location>
        <begin position="87"/>
        <end position="94"/>
    </location>
    <ligand>
        <name>ATP</name>
        <dbReference type="ChEBI" id="CHEBI:30616"/>
    </ligand>
</feature>
<keyword evidence="6" id="KW-0206">Cytoskeleton</keyword>
<dbReference type="Ensembl" id="ENSORLT00000032893.1">
    <property type="protein sequence ID" value="ENSORLP00000029827.1"/>
    <property type="gene ID" value="ENSORLG00000023359.1"/>
</dbReference>
<dbReference type="STRING" id="8090.ENSORLP00000029827"/>
<dbReference type="InterPro" id="IPR027417">
    <property type="entry name" value="P-loop_NTPase"/>
</dbReference>
<keyword evidence="5 7" id="KW-0505">Motor protein</keyword>
<dbReference type="GO" id="GO:0005856">
    <property type="term" value="C:cytoskeleton"/>
    <property type="evidence" value="ECO:0007669"/>
    <property type="project" value="UniProtKB-SubCell"/>
</dbReference>
<proteinExistence type="inferred from homology"/>
<dbReference type="InterPro" id="IPR027640">
    <property type="entry name" value="Kinesin-like_fam"/>
</dbReference>
<dbReference type="Pfam" id="PF00225">
    <property type="entry name" value="Kinesin"/>
    <property type="match status" value="1"/>
</dbReference>
<dbReference type="GO" id="GO:0005524">
    <property type="term" value="F:ATP binding"/>
    <property type="evidence" value="ECO:0007669"/>
    <property type="project" value="UniProtKB-UniRule"/>
</dbReference>
<protein>
    <recommendedName>
        <fullName evidence="8">Kinesin motor domain-containing protein</fullName>
    </recommendedName>
</protein>
<comment type="subcellular location">
    <subcellularLocation>
        <location evidence="1">Cytoplasm</location>
        <location evidence="1">Cytoskeleton</location>
    </subcellularLocation>
</comment>
<keyword evidence="3 7" id="KW-0067">ATP-binding</keyword>
<evidence type="ECO:0000313" key="10">
    <source>
        <dbReference type="Proteomes" id="UP000001038"/>
    </source>
</evidence>
<dbReference type="PANTHER" id="PTHR47968:SF75">
    <property type="entry name" value="CENTROMERE-ASSOCIATED PROTEIN E"/>
    <property type="match status" value="1"/>
</dbReference>
<dbReference type="Bgee" id="ENSORLG00000023359">
    <property type="expression patterns" value="Expressed in testis and 11 other cell types or tissues"/>
</dbReference>
<evidence type="ECO:0000259" key="8">
    <source>
        <dbReference type="PROSITE" id="PS50067"/>
    </source>
</evidence>
<dbReference type="InterPro" id="IPR036961">
    <property type="entry name" value="Kinesin_motor_dom_sf"/>
</dbReference>
<dbReference type="Gene3D" id="3.40.850.10">
    <property type="entry name" value="Kinesin motor domain"/>
    <property type="match status" value="1"/>
</dbReference>
<evidence type="ECO:0000256" key="7">
    <source>
        <dbReference type="PROSITE-ProRule" id="PRU00283"/>
    </source>
</evidence>
<evidence type="ECO:0000256" key="3">
    <source>
        <dbReference type="ARBA" id="ARBA00022840"/>
    </source>
</evidence>
<dbReference type="Proteomes" id="UP000001038">
    <property type="component" value="Chromosome 24"/>
</dbReference>
<evidence type="ECO:0000256" key="1">
    <source>
        <dbReference type="ARBA" id="ARBA00004245"/>
    </source>
</evidence>
<keyword evidence="4" id="KW-0175">Coiled coil</keyword>
<evidence type="ECO:0000256" key="2">
    <source>
        <dbReference type="ARBA" id="ARBA00022741"/>
    </source>
</evidence>
<evidence type="ECO:0000256" key="6">
    <source>
        <dbReference type="ARBA" id="ARBA00023212"/>
    </source>
</evidence>
<reference evidence="9" key="2">
    <citation type="submission" date="2025-08" db="UniProtKB">
        <authorList>
            <consortium name="Ensembl"/>
        </authorList>
    </citation>
    <scope>IDENTIFICATION</scope>
    <source>
        <strain evidence="9">Hd-rR</strain>
    </source>
</reference>
<dbReference type="GeneTree" id="ENSGT00940000160597"/>
<keyword evidence="2 7" id="KW-0547">Nucleotide-binding</keyword>
<keyword evidence="6" id="KW-0963">Cytoplasm</keyword>
<dbReference type="PROSITE" id="PS50067">
    <property type="entry name" value="KINESIN_MOTOR_2"/>
    <property type="match status" value="1"/>
</dbReference>
<dbReference type="AlphaFoldDB" id="A0A3B3HDC1"/>
<dbReference type="GO" id="GO:0008017">
    <property type="term" value="F:microtubule binding"/>
    <property type="evidence" value="ECO:0007669"/>
    <property type="project" value="InterPro"/>
</dbReference>
<dbReference type="GO" id="GO:0003777">
    <property type="term" value="F:microtubule motor activity"/>
    <property type="evidence" value="ECO:0007669"/>
    <property type="project" value="InterPro"/>
</dbReference>
<evidence type="ECO:0000256" key="5">
    <source>
        <dbReference type="ARBA" id="ARBA00023175"/>
    </source>
</evidence>
<comment type="similarity">
    <text evidence="7">Belongs to the TRAFAC class myosin-kinesin ATPase superfamily. Kinesin family.</text>
</comment>
<organism evidence="9 10">
    <name type="scientific">Oryzias latipes</name>
    <name type="common">Japanese rice fish</name>
    <name type="synonym">Japanese killifish</name>
    <dbReference type="NCBI Taxonomy" id="8090"/>
    <lineage>
        <taxon>Eukaryota</taxon>
        <taxon>Metazoa</taxon>
        <taxon>Chordata</taxon>
        <taxon>Craniata</taxon>
        <taxon>Vertebrata</taxon>
        <taxon>Euteleostomi</taxon>
        <taxon>Actinopterygii</taxon>
        <taxon>Neopterygii</taxon>
        <taxon>Teleostei</taxon>
        <taxon>Neoteleostei</taxon>
        <taxon>Acanthomorphata</taxon>
        <taxon>Ovalentaria</taxon>
        <taxon>Atherinomorphae</taxon>
        <taxon>Beloniformes</taxon>
        <taxon>Adrianichthyidae</taxon>
        <taxon>Oryziinae</taxon>
        <taxon>Oryzias</taxon>
    </lineage>
</organism>
<dbReference type="SMART" id="SM00129">
    <property type="entry name" value="KISc"/>
    <property type="match status" value="1"/>
</dbReference>
<dbReference type="PANTHER" id="PTHR47968">
    <property type="entry name" value="CENTROMERE PROTEIN E"/>
    <property type="match status" value="1"/>
</dbReference>
<dbReference type="GO" id="GO:0007018">
    <property type="term" value="P:microtubule-based movement"/>
    <property type="evidence" value="ECO:0007669"/>
    <property type="project" value="InterPro"/>
</dbReference>
<dbReference type="SUPFAM" id="SSF52540">
    <property type="entry name" value="P-loop containing nucleoside triphosphate hydrolases"/>
    <property type="match status" value="1"/>
</dbReference>
<sequence length="171" mass="19422">FRKMTEESAVKVCVRVRPLVESFGMLYPSEMPRGSSGCVHRHHHVLLFFADRVFTAEERTDQLYRDIAKPLVVSTVGGYNGTIFAYGQTCSGKTFTMMGSDHAPGVIPLAMEDVFQTITTVSLLAAPQNELEETKTNMQHVNYMDSKQCNRRKCVKIKVFKTWIIAFFILF</sequence>
<name>A0A3B3HDC1_ORYLA</name>
<reference evidence="9" key="3">
    <citation type="submission" date="2025-09" db="UniProtKB">
        <authorList>
            <consortium name="Ensembl"/>
        </authorList>
    </citation>
    <scope>IDENTIFICATION</scope>
    <source>
        <strain evidence="9">Hd-rR</strain>
    </source>
</reference>
<dbReference type="InterPro" id="IPR001752">
    <property type="entry name" value="Kinesin_motor_dom"/>
</dbReference>
<reference evidence="9 10" key="1">
    <citation type="journal article" date="2007" name="Nature">
        <title>The medaka draft genome and insights into vertebrate genome evolution.</title>
        <authorList>
            <person name="Kasahara M."/>
            <person name="Naruse K."/>
            <person name="Sasaki S."/>
            <person name="Nakatani Y."/>
            <person name="Qu W."/>
            <person name="Ahsan B."/>
            <person name="Yamada T."/>
            <person name="Nagayasu Y."/>
            <person name="Doi K."/>
            <person name="Kasai Y."/>
            <person name="Jindo T."/>
            <person name="Kobayashi D."/>
            <person name="Shimada A."/>
            <person name="Toyoda A."/>
            <person name="Kuroki Y."/>
            <person name="Fujiyama A."/>
            <person name="Sasaki T."/>
            <person name="Shimizu A."/>
            <person name="Asakawa S."/>
            <person name="Shimizu N."/>
            <person name="Hashimoto S."/>
            <person name="Yang J."/>
            <person name="Lee Y."/>
            <person name="Matsushima K."/>
            <person name="Sugano S."/>
            <person name="Sakaizumi M."/>
            <person name="Narita T."/>
            <person name="Ohishi K."/>
            <person name="Haga S."/>
            <person name="Ohta F."/>
            <person name="Nomoto H."/>
            <person name="Nogata K."/>
            <person name="Morishita T."/>
            <person name="Endo T."/>
            <person name="Shin-I T."/>
            <person name="Takeda H."/>
            <person name="Morishita S."/>
            <person name="Kohara Y."/>
        </authorList>
    </citation>
    <scope>NUCLEOTIDE SEQUENCE [LARGE SCALE GENOMIC DNA]</scope>
    <source>
        <strain evidence="9 10">Hd-rR</strain>
    </source>
</reference>
<evidence type="ECO:0000313" key="9">
    <source>
        <dbReference type="Ensembl" id="ENSORLP00000029827.1"/>
    </source>
</evidence>
<accession>A0A3B3HDC1</accession>
<keyword evidence="10" id="KW-1185">Reference proteome</keyword>
<evidence type="ECO:0000256" key="4">
    <source>
        <dbReference type="ARBA" id="ARBA00023054"/>
    </source>
</evidence>
<feature type="domain" description="Kinesin motor" evidence="8">
    <location>
        <begin position="9"/>
        <end position="171"/>
    </location>
</feature>
<dbReference type="InParanoid" id="A0A3B3HDC1"/>